<reference evidence="1 2" key="1">
    <citation type="submission" date="2017-12" db="EMBL/GenBank/DDBJ databases">
        <title>High-resolution comparative analysis of great ape genomes.</title>
        <authorList>
            <person name="Pollen A."/>
            <person name="Hastie A."/>
            <person name="Hormozdiari F."/>
            <person name="Dougherty M."/>
            <person name="Liu R."/>
            <person name="Chaisson M."/>
            <person name="Hoppe E."/>
            <person name="Hill C."/>
            <person name="Pang A."/>
            <person name="Hillier L."/>
            <person name="Baker C."/>
            <person name="Armstrong J."/>
            <person name="Shendure J."/>
            <person name="Paten B."/>
            <person name="Wilson R."/>
            <person name="Chao H."/>
            <person name="Schneider V."/>
            <person name="Ventura M."/>
            <person name="Kronenberg Z."/>
            <person name="Murali S."/>
            <person name="Gordon D."/>
            <person name="Cantsilieris S."/>
            <person name="Munson K."/>
            <person name="Nelson B."/>
            <person name="Raja A."/>
            <person name="Underwood J."/>
            <person name="Diekhans M."/>
            <person name="Fiddes I."/>
            <person name="Haussler D."/>
            <person name="Eichler E."/>
        </authorList>
    </citation>
    <scope>NUCLEOTIDE SEQUENCE [LARGE SCALE GENOMIC DNA]</scope>
    <source>
        <strain evidence="1">Yerkes chimp pedigree #C0471</strain>
    </source>
</reference>
<gene>
    <name evidence="1" type="ORF">CK820_G0006763</name>
</gene>
<name>A0A2J8NX77_PANTR</name>
<protein>
    <submittedName>
        <fullName evidence="1">C6orf136 isoform 5</fullName>
    </submittedName>
</protein>
<proteinExistence type="predicted"/>
<dbReference type="AlphaFoldDB" id="A0A2J8NX77"/>
<dbReference type="Proteomes" id="UP000236370">
    <property type="component" value="Unassembled WGS sequence"/>
</dbReference>
<evidence type="ECO:0000313" key="2">
    <source>
        <dbReference type="Proteomes" id="UP000236370"/>
    </source>
</evidence>
<dbReference type="EMBL" id="NBAG03000221">
    <property type="protein sequence ID" value="PNI76373.1"/>
    <property type="molecule type" value="Genomic_DNA"/>
</dbReference>
<sequence>MYQPSRGAARRLGPCLRAYQARPQGPDMVHSFTDPLPFPGLELFCTPSFGGSTADPPP</sequence>
<comment type="caution">
    <text evidence="1">The sequence shown here is derived from an EMBL/GenBank/DDBJ whole genome shotgun (WGS) entry which is preliminary data.</text>
</comment>
<evidence type="ECO:0000313" key="1">
    <source>
        <dbReference type="EMBL" id="PNI76373.1"/>
    </source>
</evidence>
<accession>A0A2J8NX77</accession>
<organism evidence="1 2">
    <name type="scientific">Pan troglodytes</name>
    <name type="common">Chimpanzee</name>
    <dbReference type="NCBI Taxonomy" id="9598"/>
    <lineage>
        <taxon>Eukaryota</taxon>
        <taxon>Metazoa</taxon>
        <taxon>Chordata</taxon>
        <taxon>Craniata</taxon>
        <taxon>Vertebrata</taxon>
        <taxon>Euteleostomi</taxon>
        <taxon>Mammalia</taxon>
        <taxon>Eutheria</taxon>
        <taxon>Euarchontoglires</taxon>
        <taxon>Primates</taxon>
        <taxon>Haplorrhini</taxon>
        <taxon>Catarrhini</taxon>
        <taxon>Hominidae</taxon>
        <taxon>Pan</taxon>
    </lineage>
</organism>